<dbReference type="RefSeq" id="WP_110360067.1">
    <property type="nucleotide sequence ID" value="NZ_QFLI01000002.1"/>
</dbReference>
<evidence type="ECO:0000313" key="1">
    <source>
        <dbReference type="EMBL" id="PXY02434.1"/>
    </source>
</evidence>
<comment type="caution">
    <text evidence="1">The sequence shown here is derived from an EMBL/GenBank/DDBJ whole genome shotgun (WGS) entry which is preliminary data.</text>
</comment>
<gene>
    <name evidence="1" type="ORF">DF185_07230</name>
</gene>
<dbReference type="AlphaFoldDB" id="A0A2V4AEC4"/>
<evidence type="ECO:0000313" key="2">
    <source>
        <dbReference type="Proteomes" id="UP000248079"/>
    </source>
</evidence>
<dbReference type="Proteomes" id="UP000248079">
    <property type="component" value="Unassembled WGS sequence"/>
</dbReference>
<evidence type="ECO:0008006" key="3">
    <source>
        <dbReference type="Google" id="ProtNLM"/>
    </source>
</evidence>
<reference evidence="1 2" key="1">
    <citation type="submission" date="2018-05" db="EMBL/GenBank/DDBJ databases">
        <title>Marinifilum breve JC075T sp. nov., a marine bacterium isolated from Yongle Blue Hole in the South China Sea.</title>
        <authorList>
            <person name="Fu T."/>
        </authorList>
    </citation>
    <scope>NUCLEOTIDE SEQUENCE [LARGE SCALE GENOMIC DNA]</scope>
    <source>
        <strain evidence="1 2">JC075</strain>
    </source>
</reference>
<dbReference type="OrthoDB" id="9778466at2"/>
<organism evidence="1 2">
    <name type="scientific">Marinifilum breve</name>
    <dbReference type="NCBI Taxonomy" id="2184082"/>
    <lineage>
        <taxon>Bacteria</taxon>
        <taxon>Pseudomonadati</taxon>
        <taxon>Bacteroidota</taxon>
        <taxon>Bacteroidia</taxon>
        <taxon>Marinilabiliales</taxon>
        <taxon>Marinifilaceae</taxon>
    </lineage>
</organism>
<accession>A0A2V4AEC4</accession>
<dbReference type="Gene3D" id="1.20.120.450">
    <property type="entry name" value="dinb family like domain"/>
    <property type="match status" value="1"/>
</dbReference>
<keyword evidence="2" id="KW-1185">Reference proteome</keyword>
<protein>
    <recommendedName>
        <fullName evidence="3">DinB-like domain-containing protein</fullName>
    </recommendedName>
</protein>
<proteinExistence type="predicted"/>
<sequence>MEYTRKTWNQNQKRLRDLLGKESSFQEAIKLFLDQHARVHASDVSKVDFFTFEDELWKDMDDVSFRISQNKKGRTVAYGIWHSTRIEDITMNLLVAEKGQVIDEYKCLKEINSPIYDTGNALEPDEIIEFSKIINIKALRNYRKLVGKRTREIVNSLTYADLKNKVSKRGIEKIISLGAVAKDEKASWLIDFWGKKNIAGILLMPASRHLLVHINECMEAKKNGKKHKNKVQIY</sequence>
<dbReference type="EMBL" id="QFLI01000002">
    <property type="protein sequence ID" value="PXY02434.1"/>
    <property type="molecule type" value="Genomic_DNA"/>
</dbReference>
<dbReference type="InterPro" id="IPR034660">
    <property type="entry name" value="DinB/YfiT-like"/>
</dbReference>
<name>A0A2V4AEC4_9BACT</name>